<dbReference type="InterPro" id="IPR036249">
    <property type="entry name" value="Thioredoxin-like_sf"/>
</dbReference>
<feature type="disulfide bond" description="Redox-active" evidence="4">
    <location>
        <begin position="86"/>
        <end position="90"/>
    </location>
</feature>
<keyword evidence="3" id="KW-0479">Metal-binding</keyword>
<dbReference type="STRING" id="1795832.A7Q00_03145"/>
<dbReference type="PROSITE" id="PS51257">
    <property type="entry name" value="PROKAR_LIPOPROTEIN"/>
    <property type="match status" value="1"/>
</dbReference>
<feature type="binding site" evidence="3">
    <location>
        <position position="90"/>
    </location>
    <ligand>
        <name>Cu cation</name>
        <dbReference type="ChEBI" id="CHEBI:23378"/>
    </ligand>
</feature>
<dbReference type="Gene3D" id="3.40.30.10">
    <property type="entry name" value="Glutaredoxin"/>
    <property type="match status" value="1"/>
</dbReference>
<evidence type="ECO:0000256" key="4">
    <source>
        <dbReference type="PIRSR" id="PIRSR603782-2"/>
    </source>
</evidence>
<dbReference type="GO" id="GO:0046872">
    <property type="term" value="F:metal ion binding"/>
    <property type="evidence" value="ECO:0007669"/>
    <property type="project" value="UniProtKB-KW"/>
</dbReference>
<name>A0A1B6W0S4_9NEIS</name>
<feature type="binding site" evidence="3">
    <location>
        <position position="179"/>
    </location>
    <ligand>
        <name>Cu cation</name>
        <dbReference type="ChEBI" id="CHEBI:23378"/>
    </ligand>
</feature>
<keyword evidence="4" id="KW-1015">Disulfide bond</keyword>
<dbReference type="EMBL" id="LXSQ01000007">
    <property type="protein sequence ID" value="OAM44229.1"/>
    <property type="molecule type" value="Genomic_DNA"/>
</dbReference>
<dbReference type="PANTHER" id="PTHR12151">
    <property type="entry name" value="ELECTRON TRANSPORT PROTIN SCO1/SENC FAMILY MEMBER"/>
    <property type="match status" value="1"/>
</dbReference>
<keyword evidence="5" id="KW-0732">Signal</keyword>
<sequence length="217" mass="23174">MHRMRIPILLFSTLLLLAGCPSEPSAAPESAASQVSAAPAARFHGTDISQDPIGGDFTLTSHNGRSVSLSDFRGKVVVLVFGYTHCPDVCPTHLLTYAQAIAQLPPEQAAAVQLLFVSVDPARDRPELLARYVPAFNPSFIGLTSADGGEAETQAVMKLYGATAAKQPPQPNGFYSVDHSSATFLINRQGRTVVMEPFGQTATQLAEDLKTLLNQQP</sequence>
<gene>
    <name evidence="7" type="ORF">A7Q00_03145</name>
</gene>
<comment type="similarity">
    <text evidence="1">Belongs to the SCO1/2 family.</text>
</comment>
<proteinExistence type="inferred from homology"/>
<dbReference type="Pfam" id="PF02630">
    <property type="entry name" value="SCO1-SenC"/>
    <property type="match status" value="1"/>
</dbReference>
<comment type="caution">
    <text evidence="7">The sequence shown here is derived from an EMBL/GenBank/DDBJ whole genome shotgun (WGS) entry which is preliminary data.</text>
</comment>
<feature type="binding site" evidence="3">
    <location>
        <position position="86"/>
    </location>
    <ligand>
        <name>Cu cation</name>
        <dbReference type="ChEBI" id="CHEBI:23378"/>
    </ligand>
</feature>
<dbReference type="Proteomes" id="UP000077726">
    <property type="component" value="Unassembled WGS sequence"/>
</dbReference>
<evidence type="ECO:0000256" key="5">
    <source>
        <dbReference type="SAM" id="SignalP"/>
    </source>
</evidence>
<dbReference type="CDD" id="cd02968">
    <property type="entry name" value="SCO"/>
    <property type="match status" value="1"/>
</dbReference>
<feature type="signal peptide" evidence="5">
    <location>
        <begin position="1"/>
        <end position="26"/>
    </location>
</feature>
<protein>
    <submittedName>
        <fullName evidence="7">AhpC/TSA family antioxidant</fullName>
    </submittedName>
</protein>
<keyword evidence="2 3" id="KW-0186">Copper</keyword>
<evidence type="ECO:0000256" key="3">
    <source>
        <dbReference type="PIRSR" id="PIRSR603782-1"/>
    </source>
</evidence>
<keyword evidence="8" id="KW-1185">Reference proteome</keyword>
<evidence type="ECO:0000259" key="6">
    <source>
        <dbReference type="PROSITE" id="PS51352"/>
    </source>
</evidence>
<dbReference type="PROSITE" id="PS51352">
    <property type="entry name" value="THIOREDOXIN_2"/>
    <property type="match status" value="1"/>
</dbReference>
<dbReference type="InterPro" id="IPR003782">
    <property type="entry name" value="SCO1/SenC"/>
</dbReference>
<accession>A0A1B6W0S4</accession>
<dbReference type="SUPFAM" id="SSF52833">
    <property type="entry name" value="Thioredoxin-like"/>
    <property type="match status" value="1"/>
</dbReference>
<dbReference type="AlphaFoldDB" id="A0A1B6W0S4"/>
<evidence type="ECO:0000256" key="1">
    <source>
        <dbReference type="ARBA" id="ARBA00010996"/>
    </source>
</evidence>
<dbReference type="PANTHER" id="PTHR12151:SF25">
    <property type="entry name" value="LINALOOL DEHYDRATASE_ISOMERASE DOMAIN-CONTAINING PROTEIN"/>
    <property type="match status" value="1"/>
</dbReference>
<evidence type="ECO:0000313" key="8">
    <source>
        <dbReference type="Proteomes" id="UP000077726"/>
    </source>
</evidence>
<organism evidence="7 8">
    <name type="scientific">Eikenella halliae</name>
    <dbReference type="NCBI Taxonomy" id="1795832"/>
    <lineage>
        <taxon>Bacteria</taxon>
        <taxon>Pseudomonadati</taxon>
        <taxon>Pseudomonadota</taxon>
        <taxon>Betaproteobacteria</taxon>
        <taxon>Neisseriales</taxon>
        <taxon>Neisseriaceae</taxon>
        <taxon>Eikenella</taxon>
    </lineage>
</organism>
<dbReference type="InterPro" id="IPR013766">
    <property type="entry name" value="Thioredoxin_domain"/>
</dbReference>
<reference evidence="8" key="1">
    <citation type="submission" date="2016-05" db="EMBL/GenBank/DDBJ databases">
        <title>Draft genome of Corynebacterium afermentans subsp. afermentans LCDC 88199T.</title>
        <authorList>
            <person name="Bernier A.-M."/>
            <person name="Bernard K."/>
        </authorList>
    </citation>
    <scope>NUCLEOTIDE SEQUENCE [LARGE SCALE GENOMIC DNA]</scope>
    <source>
        <strain evidence="8">NML130454</strain>
    </source>
</reference>
<feature type="domain" description="Thioredoxin" evidence="6">
    <location>
        <begin position="48"/>
        <end position="214"/>
    </location>
</feature>
<evidence type="ECO:0000313" key="7">
    <source>
        <dbReference type="EMBL" id="OAM44229.1"/>
    </source>
</evidence>
<evidence type="ECO:0000256" key="2">
    <source>
        <dbReference type="ARBA" id="ARBA00023008"/>
    </source>
</evidence>
<feature type="chain" id="PRO_5008590596" evidence="5">
    <location>
        <begin position="27"/>
        <end position="217"/>
    </location>
</feature>